<feature type="transmembrane region" description="Helical" evidence="1">
    <location>
        <begin position="143"/>
        <end position="161"/>
    </location>
</feature>
<dbReference type="Proteomes" id="UP000183200">
    <property type="component" value="Unassembled WGS sequence"/>
</dbReference>
<keyword evidence="3" id="KW-1185">Reference proteome</keyword>
<name>A0A1G9SK00_9SPHI</name>
<gene>
    <name evidence="2" type="ORF">SAMN05421820_103630</name>
</gene>
<feature type="transmembrane region" description="Helical" evidence="1">
    <location>
        <begin position="83"/>
        <end position="104"/>
    </location>
</feature>
<evidence type="ECO:0000313" key="3">
    <source>
        <dbReference type="Proteomes" id="UP000183200"/>
    </source>
</evidence>
<sequence>MITADFILLLTATLTALTGGLFYAFSCAVNPGLAKLSDEGYLAAMQSINKEIQNLLFLSSFMGTLLLLPFSTWLQFRAGVTDSFWLLLAATFVYTIGVFGLTMFGNVPLNQALDRFSLSSASAKEMTIQRERFEIPWNRFHRIRTVASVLTVVLVVVALLYRSGISG</sequence>
<dbReference type="AlphaFoldDB" id="A0A1G9SK00"/>
<dbReference type="RefSeq" id="WP_074606507.1">
    <property type="nucleotide sequence ID" value="NZ_FNGY01000003.1"/>
</dbReference>
<keyword evidence="1" id="KW-0472">Membrane</keyword>
<keyword evidence="1" id="KW-1133">Transmembrane helix</keyword>
<evidence type="ECO:0000256" key="1">
    <source>
        <dbReference type="SAM" id="Phobius"/>
    </source>
</evidence>
<feature type="transmembrane region" description="Helical" evidence="1">
    <location>
        <begin position="55"/>
        <end position="76"/>
    </location>
</feature>
<dbReference type="OrthoDB" id="772592at2"/>
<keyword evidence="1" id="KW-0812">Transmembrane</keyword>
<reference evidence="3" key="1">
    <citation type="submission" date="2016-10" db="EMBL/GenBank/DDBJ databases">
        <authorList>
            <person name="Varghese N."/>
            <person name="Submissions S."/>
        </authorList>
    </citation>
    <scope>NUCLEOTIDE SEQUENCE [LARGE SCALE GENOMIC DNA]</scope>
    <source>
        <strain evidence="3">DSM 19110</strain>
    </source>
</reference>
<dbReference type="Pfam" id="PF08592">
    <property type="entry name" value="Anthrone_oxy"/>
    <property type="match status" value="1"/>
</dbReference>
<accession>A0A1G9SK00</accession>
<evidence type="ECO:0000313" key="2">
    <source>
        <dbReference type="EMBL" id="SDM35816.1"/>
    </source>
</evidence>
<protein>
    <submittedName>
        <fullName evidence="2">Uncharacterized membrane protein</fullName>
    </submittedName>
</protein>
<proteinExistence type="predicted"/>
<organism evidence="2 3">
    <name type="scientific">Pedobacter steynii</name>
    <dbReference type="NCBI Taxonomy" id="430522"/>
    <lineage>
        <taxon>Bacteria</taxon>
        <taxon>Pseudomonadati</taxon>
        <taxon>Bacteroidota</taxon>
        <taxon>Sphingobacteriia</taxon>
        <taxon>Sphingobacteriales</taxon>
        <taxon>Sphingobacteriaceae</taxon>
        <taxon>Pedobacter</taxon>
    </lineage>
</organism>
<dbReference type="InterPro" id="IPR013901">
    <property type="entry name" value="Anthrone_oxy"/>
</dbReference>
<dbReference type="EMBL" id="FNGY01000003">
    <property type="protein sequence ID" value="SDM35816.1"/>
    <property type="molecule type" value="Genomic_DNA"/>
</dbReference>